<evidence type="ECO:0000259" key="1">
    <source>
        <dbReference type="Pfam" id="PF00730"/>
    </source>
</evidence>
<reference evidence="3" key="1">
    <citation type="journal article" date="2019" name="Int. J. Syst. Evol. Microbiol.">
        <title>The Global Catalogue of Microorganisms (GCM) 10K type strain sequencing project: providing services to taxonomists for standard genome sequencing and annotation.</title>
        <authorList>
            <consortium name="The Broad Institute Genomics Platform"/>
            <consortium name="The Broad Institute Genome Sequencing Center for Infectious Disease"/>
            <person name="Wu L."/>
            <person name="Ma J."/>
        </authorList>
    </citation>
    <scope>NUCLEOTIDE SEQUENCE [LARGE SCALE GENOMIC DNA]</scope>
    <source>
        <strain evidence="3">KACC 14249</strain>
    </source>
</reference>
<dbReference type="Proteomes" id="UP001596189">
    <property type="component" value="Unassembled WGS sequence"/>
</dbReference>
<dbReference type="SUPFAM" id="SSF48150">
    <property type="entry name" value="DNA-glycosylase"/>
    <property type="match status" value="1"/>
</dbReference>
<evidence type="ECO:0000313" key="3">
    <source>
        <dbReference type="Proteomes" id="UP001596189"/>
    </source>
</evidence>
<protein>
    <submittedName>
        <fullName evidence="2">HhH-GPD-type base excision DNA repair protein</fullName>
    </submittedName>
</protein>
<gene>
    <name evidence="2" type="ORF">ACFQDO_03760</name>
</gene>
<dbReference type="InterPro" id="IPR017658">
    <property type="entry name" value="HhH-GPD_base_excis"/>
</dbReference>
<proteinExistence type="predicted"/>
<dbReference type="InterPro" id="IPR003265">
    <property type="entry name" value="HhH-GPD_domain"/>
</dbReference>
<dbReference type="EMBL" id="JBHSRD010000002">
    <property type="protein sequence ID" value="MFC6006238.1"/>
    <property type="molecule type" value="Genomic_DNA"/>
</dbReference>
<dbReference type="RefSeq" id="WP_345717091.1">
    <property type="nucleotide sequence ID" value="NZ_BAABFP010000005.1"/>
</dbReference>
<organism evidence="2 3">
    <name type="scientific">Angustibacter luteus</name>
    <dbReference type="NCBI Taxonomy" id="658456"/>
    <lineage>
        <taxon>Bacteria</taxon>
        <taxon>Bacillati</taxon>
        <taxon>Actinomycetota</taxon>
        <taxon>Actinomycetes</taxon>
        <taxon>Kineosporiales</taxon>
        <taxon>Kineosporiaceae</taxon>
    </lineage>
</organism>
<sequence length="196" mass="20773">MHLATTDAGNDLLDRDPLALLTGMLLDQQIPMEKAFTSPSVLLERLGGDADALDAAQIAALDPDALVELFRTPPALHRFPGSMAARVQELCQVLVREYGGRAEAVWADVDTGEELLARVAALPGFGAQKAKIFVALLGKRYGVQPAGWREAAGSYGEEGSYRSVADVVDAASLLKVRSTKQEAKRAAKAAAGEGTR</sequence>
<dbReference type="NCBIfam" id="TIGR03252">
    <property type="entry name" value="HhH-GPD-type base excision DNA repair protein"/>
    <property type="match status" value="1"/>
</dbReference>
<dbReference type="InterPro" id="IPR011257">
    <property type="entry name" value="DNA_glycosylase"/>
</dbReference>
<name>A0ABW1JBE7_9ACTN</name>
<comment type="caution">
    <text evidence="2">The sequence shown here is derived from an EMBL/GenBank/DDBJ whole genome shotgun (WGS) entry which is preliminary data.</text>
</comment>
<dbReference type="Pfam" id="PF00730">
    <property type="entry name" value="HhH-GPD"/>
    <property type="match status" value="1"/>
</dbReference>
<keyword evidence="3" id="KW-1185">Reference proteome</keyword>
<accession>A0ABW1JBE7</accession>
<feature type="domain" description="HhH-GPD" evidence="1">
    <location>
        <begin position="23"/>
        <end position="174"/>
    </location>
</feature>
<evidence type="ECO:0000313" key="2">
    <source>
        <dbReference type="EMBL" id="MFC6006238.1"/>
    </source>
</evidence>